<name>T2GE56_MEGG1</name>
<keyword evidence="3" id="KW-0418">Kinase</keyword>
<dbReference type="RefSeq" id="WP_021761165.1">
    <property type="nucleotide sequence ID" value="NC_022444.1"/>
</dbReference>
<feature type="domain" description="PAS" evidence="2">
    <location>
        <begin position="67"/>
        <end position="133"/>
    </location>
</feature>
<dbReference type="SUPFAM" id="SSF55785">
    <property type="entry name" value="PYP-like sensor domain (PAS domain)"/>
    <property type="match status" value="1"/>
</dbReference>
<dbReference type="Gene3D" id="3.30.450.20">
    <property type="entry name" value="PAS domain"/>
    <property type="match status" value="1"/>
</dbReference>
<organism evidence="3 4">
    <name type="scientific">Megalodesulfovibrio gigas (strain ATCC 19364 / DSM 1382 / NCIMB 9332 / VKM B-1759)</name>
    <name type="common">Desulfovibrio gigas</name>
    <dbReference type="NCBI Taxonomy" id="1121448"/>
    <lineage>
        <taxon>Bacteria</taxon>
        <taxon>Pseudomonadati</taxon>
        <taxon>Thermodesulfobacteriota</taxon>
        <taxon>Desulfovibrionia</taxon>
        <taxon>Desulfovibrionales</taxon>
        <taxon>Desulfovibrionaceae</taxon>
        <taxon>Megalodesulfovibrio</taxon>
    </lineage>
</organism>
<dbReference type="EMBL" id="CP006585">
    <property type="protein sequence ID" value="AGW14182.1"/>
    <property type="molecule type" value="Genomic_DNA"/>
</dbReference>
<evidence type="ECO:0000256" key="1">
    <source>
        <dbReference type="SAM" id="Coils"/>
    </source>
</evidence>
<dbReference type="KEGG" id="dgg:DGI_2437"/>
<dbReference type="Pfam" id="PF00989">
    <property type="entry name" value="PAS"/>
    <property type="match status" value="1"/>
</dbReference>
<dbReference type="PATRIC" id="fig|1121448.10.peg.2388"/>
<dbReference type="GO" id="GO:0016301">
    <property type="term" value="F:kinase activity"/>
    <property type="evidence" value="ECO:0007669"/>
    <property type="project" value="UniProtKB-KW"/>
</dbReference>
<proteinExistence type="predicted"/>
<feature type="coiled-coil region" evidence="1">
    <location>
        <begin position="8"/>
        <end position="68"/>
    </location>
</feature>
<keyword evidence="4" id="KW-1185">Reference proteome</keyword>
<accession>T2GE56</accession>
<reference evidence="4" key="2">
    <citation type="submission" date="2013-07" db="EMBL/GenBank/DDBJ databases">
        <authorList>
            <person name="Morais-Silva F.O."/>
            <person name="Rezende A.M."/>
            <person name="Pimentel C."/>
            <person name="Resende D.M."/>
            <person name="Santos C.I."/>
            <person name="Clemente C."/>
            <person name="de Oliveira L.M."/>
            <person name="da Silva S.M."/>
            <person name="Costa D.A."/>
            <person name="Varela-Raposo A."/>
            <person name="Horacio E.C.A."/>
            <person name="Matos M."/>
            <person name="Flores O."/>
            <person name="Ruiz J.C."/>
            <person name="Rodrigues-Pousada C."/>
        </authorList>
    </citation>
    <scope>NUCLEOTIDE SEQUENCE [LARGE SCALE GENOMIC DNA]</scope>
    <source>
        <strain evidence="4">ATCC 19364 / DSM 1382 / NCIMB 9332 / VKM B-1759</strain>
    </source>
</reference>
<keyword evidence="3" id="KW-0808">Transferase</keyword>
<sequence>MKKNKQYMEELRKKAESIKKSIATNKIEYDASESKKIIHDLQTYQIELELQNEDLRNTQQELERTRSMFSRLFDNAPVGYITIDEFGIIHQANQTFAELVAMPHGSLLRKPFSRFILDEDSPIFLSRFRAFFSKPGGKTMDVRLSRATSFFFCQA</sequence>
<keyword evidence="1" id="KW-0175">Coiled coil</keyword>
<dbReference type="AlphaFoldDB" id="T2GE56"/>
<evidence type="ECO:0000259" key="2">
    <source>
        <dbReference type="SMART" id="SM00091"/>
    </source>
</evidence>
<gene>
    <name evidence="3" type="ORF">DGI_2437</name>
</gene>
<dbReference type="HOGENOM" id="CLU_1692651_0_0_7"/>
<evidence type="ECO:0000313" key="3">
    <source>
        <dbReference type="EMBL" id="AGW14182.1"/>
    </source>
</evidence>
<dbReference type="STRING" id="1121448.DGI_2437"/>
<dbReference type="Proteomes" id="UP000016587">
    <property type="component" value="Chromosome"/>
</dbReference>
<dbReference type="InterPro" id="IPR000014">
    <property type="entry name" value="PAS"/>
</dbReference>
<protein>
    <submittedName>
        <fullName evidence="3">Putative PAS:Histidine kinase A-like protein</fullName>
    </submittedName>
</protein>
<dbReference type="InterPro" id="IPR013767">
    <property type="entry name" value="PAS_fold"/>
</dbReference>
<evidence type="ECO:0000313" key="4">
    <source>
        <dbReference type="Proteomes" id="UP000016587"/>
    </source>
</evidence>
<dbReference type="InterPro" id="IPR035965">
    <property type="entry name" value="PAS-like_dom_sf"/>
</dbReference>
<dbReference type="eggNOG" id="COG2202">
    <property type="taxonomic scope" value="Bacteria"/>
</dbReference>
<dbReference type="CDD" id="cd00130">
    <property type="entry name" value="PAS"/>
    <property type="match status" value="1"/>
</dbReference>
<dbReference type="SMART" id="SM00091">
    <property type="entry name" value="PAS"/>
    <property type="match status" value="1"/>
</dbReference>
<reference evidence="3 4" key="1">
    <citation type="journal article" date="2013" name="J. Bacteriol.">
        <title>Roles of HynAB and Ech, the only two hydrogenases found in the model sulfate reducer Desulfovibrio gigas.</title>
        <authorList>
            <person name="Morais-Silva F.O."/>
            <person name="Santos C.I."/>
            <person name="Rodrigues R."/>
            <person name="Pereira I.A."/>
            <person name="Rodrigues-Pousada C."/>
        </authorList>
    </citation>
    <scope>NUCLEOTIDE SEQUENCE [LARGE SCALE GENOMIC DNA]</scope>
    <source>
        <strain evidence="4">ATCC 19364 / DSM 1382 / NCIMB 9332 / VKM B-1759</strain>
    </source>
</reference>
<dbReference type="OrthoDB" id="9787818at2"/>
<dbReference type="GO" id="GO:0006355">
    <property type="term" value="P:regulation of DNA-templated transcription"/>
    <property type="evidence" value="ECO:0007669"/>
    <property type="project" value="InterPro"/>
</dbReference>